<evidence type="ECO:0000313" key="3">
    <source>
        <dbReference type="Proteomes" id="UP000008493"/>
    </source>
</evidence>
<gene>
    <name evidence="2" type="ORF">AGABI1DRAFT_129118</name>
</gene>
<dbReference type="GO" id="GO:0032153">
    <property type="term" value="C:cell division site"/>
    <property type="evidence" value="ECO:0007669"/>
    <property type="project" value="TreeGrafter"/>
</dbReference>
<dbReference type="GeneID" id="18826927"/>
<dbReference type="EMBL" id="JH971391">
    <property type="protein sequence ID" value="EKM78839.1"/>
    <property type="molecule type" value="Genomic_DNA"/>
</dbReference>
<dbReference type="InterPro" id="IPR051380">
    <property type="entry name" value="pH-response_reg_palI/RIM9"/>
</dbReference>
<dbReference type="eggNOG" id="ENOG502SCZ3">
    <property type="taxonomic scope" value="Eukaryota"/>
</dbReference>
<dbReference type="KEGG" id="abp:AGABI1DRAFT129118"/>
<dbReference type="PANTHER" id="PTHR28013">
    <property type="entry name" value="PROTEIN DCV1-RELATED"/>
    <property type="match status" value="1"/>
</dbReference>
<feature type="transmembrane region" description="Helical" evidence="1">
    <location>
        <begin position="123"/>
        <end position="149"/>
    </location>
</feature>
<dbReference type="InterPro" id="IPR009571">
    <property type="entry name" value="SUR7/Rim9-like_fungi"/>
</dbReference>
<keyword evidence="1" id="KW-0812">Transmembrane</keyword>
<dbReference type="GO" id="GO:0035838">
    <property type="term" value="C:growing cell tip"/>
    <property type="evidence" value="ECO:0007669"/>
    <property type="project" value="TreeGrafter"/>
</dbReference>
<dbReference type="HOGENOM" id="CLU_915172_0_0_1"/>
<keyword evidence="3" id="KW-1185">Reference proteome</keyword>
<evidence type="ECO:0000256" key="1">
    <source>
        <dbReference type="SAM" id="Phobius"/>
    </source>
</evidence>
<keyword evidence="1" id="KW-1133">Transmembrane helix</keyword>
<dbReference type="Pfam" id="PF06687">
    <property type="entry name" value="SUR7"/>
    <property type="match status" value="1"/>
</dbReference>
<evidence type="ECO:0000313" key="2">
    <source>
        <dbReference type="EMBL" id="EKM78839.1"/>
    </source>
</evidence>
<organism evidence="2 3">
    <name type="scientific">Agaricus bisporus var. burnettii (strain JB137-S8 / ATCC MYA-4627 / FGSC 10392)</name>
    <name type="common">White button mushroom</name>
    <dbReference type="NCBI Taxonomy" id="597362"/>
    <lineage>
        <taxon>Eukaryota</taxon>
        <taxon>Fungi</taxon>
        <taxon>Dikarya</taxon>
        <taxon>Basidiomycota</taxon>
        <taxon>Agaricomycotina</taxon>
        <taxon>Agaricomycetes</taxon>
        <taxon>Agaricomycetidae</taxon>
        <taxon>Agaricales</taxon>
        <taxon>Agaricineae</taxon>
        <taxon>Agaricaceae</taxon>
        <taxon>Agaricus</taxon>
    </lineage>
</organism>
<keyword evidence="1" id="KW-0472">Membrane</keyword>
<dbReference type="OrthoDB" id="2589196at2759"/>
<dbReference type="InParanoid" id="K5VWI7"/>
<dbReference type="RefSeq" id="XP_007330627.1">
    <property type="nucleotide sequence ID" value="XM_007330565.1"/>
</dbReference>
<sequence length="304" mass="33403">MLGPNYNVMNPSTSRSKLSVLPMLLLTLAAFVCLTLITFSLPLVHSMYFLWSSQAGGVRFGIWGWCLDEGSICSETLGLGYAWDPEVSIPITKALILYPLSAVLVFLALVTLILVLMRNKSLWALRLFVVFVWSSFVSALVAFVFMIAMWSVIEERFKADGWKVRWGPLPWMSFVSVLSLLIVVVSTWKGSLSSSHDAVQNSSFRVEPILGEDFEKAIVSSDPSTPTTSISGSQATITVPRASHSSLIVMTEDRGSTPNIRRACCQCQKRLLGKPGWLIEPPVPAASIGQRRKTIGVELSPFAS</sequence>
<feature type="transmembrane region" description="Helical" evidence="1">
    <location>
        <begin position="95"/>
        <end position="116"/>
    </location>
</feature>
<dbReference type="Proteomes" id="UP000008493">
    <property type="component" value="Unassembled WGS sequence"/>
</dbReference>
<name>K5VWI7_AGABU</name>
<proteinExistence type="predicted"/>
<dbReference type="GO" id="GO:0005886">
    <property type="term" value="C:plasma membrane"/>
    <property type="evidence" value="ECO:0007669"/>
    <property type="project" value="InterPro"/>
</dbReference>
<feature type="transmembrane region" description="Helical" evidence="1">
    <location>
        <begin position="169"/>
        <end position="188"/>
    </location>
</feature>
<dbReference type="AlphaFoldDB" id="K5VWI7"/>
<feature type="transmembrane region" description="Helical" evidence="1">
    <location>
        <begin position="20"/>
        <end position="44"/>
    </location>
</feature>
<accession>K5VWI7</accession>
<protein>
    <submittedName>
        <fullName evidence="2">Uncharacterized protein</fullName>
    </submittedName>
</protein>
<dbReference type="PANTHER" id="PTHR28013:SF4">
    <property type="entry name" value="MARVEL DOMAIN-CONTAINING PROTEIN"/>
    <property type="match status" value="1"/>
</dbReference>
<reference evidence="3" key="1">
    <citation type="journal article" date="2012" name="Proc. Natl. Acad. Sci. U.S.A.">
        <title>Genome sequence of the button mushroom Agaricus bisporus reveals mechanisms governing adaptation to a humic-rich ecological niche.</title>
        <authorList>
            <person name="Morin E."/>
            <person name="Kohler A."/>
            <person name="Baker A.R."/>
            <person name="Foulongne-Oriol M."/>
            <person name="Lombard V."/>
            <person name="Nagy L.G."/>
            <person name="Ohm R.A."/>
            <person name="Patyshakuliyeva A."/>
            <person name="Brun A."/>
            <person name="Aerts A.L."/>
            <person name="Bailey A.M."/>
            <person name="Billette C."/>
            <person name="Coutinho P.M."/>
            <person name="Deakin G."/>
            <person name="Doddapaneni H."/>
            <person name="Floudas D."/>
            <person name="Grimwood J."/>
            <person name="Hilden K."/>
            <person name="Kuees U."/>
            <person name="LaButti K.M."/>
            <person name="Lapidus A."/>
            <person name="Lindquist E.A."/>
            <person name="Lucas S.M."/>
            <person name="Murat C."/>
            <person name="Riley R.W."/>
            <person name="Salamov A.A."/>
            <person name="Schmutz J."/>
            <person name="Subramanian V."/>
            <person name="Woesten H.A.B."/>
            <person name="Xu J."/>
            <person name="Eastwood D.C."/>
            <person name="Foster G.D."/>
            <person name="Sonnenberg A.S."/>
            <person name="Cullen D."/>
            <person name="de Vries R.P."/>
            <person name="Lundell T."/>
            <person name="Hibbett D.S."/>
            <person name="Henrissat B."/>
            <person name="Burton K.S."/>
            <person name="Kerrigan R.W."/>
            <person name="Challen M.P."/>
            <person name="Grigoriev I.V."/>
            <person name="Martin F."/>
        </authorList>
    </citation>
    <scope>NUCLEOTIDE SEQUENCE [LARGE SCALE GENOMIC DNA]</scope>
    <source>
        <strain evidence="3">JB137-S8 / ATCC MYA-4627 / FGSC 10392</strain>
    </source>
</reference>